<name>A0AAN8ZW10_HALRR</name>
<feature type="domain" description="PNT" evidence="1">
    <location>
        <begin position="61"/>
        <end position="134"/>
    </location>
</feature>
<reference evidence="2 3" key="1">
    <citation type="submission" date="2023-11" db="EMBL/GenBank/DDBJ databases">
        <title>Halocaridina rubra genome assembly.</title>
        <authorList>
            <person name="Smith C."/>
        </authorList>
    </citation>
    <scope>NUCLEOTIDE SEQUENCE [LARGE SCALE GENOMIC DNA]</scope>
    <source>
        <strain evidence="2">EP-1</strain>
        <tissue evidence="2">Whole</tissue>
    </source>
</reference>
<dbReference type="SUPFAM" id="SSF47769">
    <property type="entry name" value="SAM/Pointed domain"/>
    <property type="match status" value="1"/>
</dbReference>
<dbReference type="AlphaFoldDB" id="A0AAN8ZW10"/>
<dbReference type="InterPro" id="IPR003118">
    <property type="entry name" value="Pointed_dom"/>
</dbReference>
<sequence length="138" mass="16219">MDSNYENIQPSFRVDNIHDQQWNIYYLCDTYLGNQDDLSPKSPANFFIMTDPIVNKQTDFLHKDARKWNREDCYHWASSVKNRLGDDAIQVDAMQFLSLDGQRLLQCTCQDFCSLLGNFTGSVFYEELQRLRSKKDKS</sequence>
<dbReference type="InterPro" id="IPR013761">
    <property type="entry name" value="SAM/pointed_sf"/>
</dbReference>
<dbReference type="Proteomes" id="UP001381693">
    <property type="component" value="Unassembled WGS sequence"/>
</dbReference>
<comment type="caution">
    <text evidence="2">The sequence shown here is derived from an EMBL/GenBank/DDBJ whole genome shotgun (WGS) entry which is preliminary data.</text>
</comment>
<feature type="non-terminal residue" evidence="2">
    <location>
        <position position="138"/>
    </location>
</feature>
<dbReference type="Gene3D" id="1.10.150.50">
    <property type="entry name" value="Transcription Factor, Ets-1"/>
    <property type="match status" value="1"/>
</dbReference>
<evidence type="ECO:0000313" key="3">
    <source>
        <dbReference type="Proteomes" id="UP001381693"/>
    </source>
</evidence>
<keyword evidence="3" id="KW-1185">Reference proteome</keyword>
<accession>A0AAN8ZW10</accession>
<dbReference type="Pfam" id="PF02198">
    <property type="entry name" value="SAM_PNT"/>
    <property type="match status" value="1"/>
</dbReference>
<protein>
    <recommendedName>
        <fullName evidence="1">PNT domain-containing protein</fullName>
    </recommendedName>
</protein>
<evidence type="ECO:0000313" key="2">
    <source>
        <dbReference type="EMBL" id="KAK7065813.1"/>
    </source>
</evidence>
<dbReference type="GO" id="GO:0043565">
    <property type="term" value="F:sequence-specific DNA binding"/>
    <property type="evidence" value="ECO:0007669"/>
    <property type="project" value="InterPro"/>
</dbReference>
<proteinExistence type="predicted"/>
<organism evidence="2 3">
    <name type="scientific">Halocaridina rubra</name>
    <name type="common">Hawaiian red shrimp</name>
    <dbReference type="NCBI Taxonomy" id="373956"/>
    <lineage>
        <taxon>Eukaryota</taxon>
        <taxon>Metazoa</taxon>
        <taxon>Ecdysozoa</taxon>
        <taxon>Arthropoda</taxon>
        <taxon>Crustacea</taxon>
        <taxon>Multicrustacea</taxon>
        <taxon>Malacostraca</taxon>
        <taxon>Eumalacostraca</taxon>
        <taxon>Eucarida</taxon>
        <taxon>Decapoda</taxon>
        <taxon>Pleocyemata</taxon>
        <taxon>Caridea</taxon>
        <taxon>Atyoidea</taxon>
        <taxon>Atyidae</taxon>
        <taxon>Halocaridina</taxon>
    </lineage>
</organism>
<dbReference type="EMBL" id="JAXCGZ010019816">
    <property type="protein sequence ID" value="KAK7065813.1"/>
    <property type="molecule type" value="Genomic_DNA"/>
</dbReference>
<gene>
    <name evidence="2" type="ORF">SK128_002183</name>
</gene>
<evidence type="ECO:0000259" key="1">
    <source>
        <dbReference type="Pfam" id="PF02198"/>
    </source>
</evidence>